<dbReference type="InterPro" id="IPR038735">
    <property type="entry name" value="MSMEG_1276-like_NTP-PPase_dom"/>
</dbReference>
<dbReference type="CDD" id="cd11532">
    <property type="entry name" value="NTP-PPase_COG4997"/>
    <property type="match status" value="1"/>
</dbReference>
<proteinExistence type="predicted"/>
<dbReference type="RefSeq" id="WP_090422425.1">
    <property type="nucleotide sequence ID" value="NZ_CTEC01000002.1"/>
</dbReference>
<dbReference type="EMBL" id="CTEC01000002">
    <property type="protein sequence ID" value="CQD17757.1"/>
    <property type="molecule type" value="Genomic_DNA"/>
</dbReference>
<reference evidence="2" key="1">
    <citation type="submission" date="2015-03" db="EMBL/GenBank/DDBJ databases">
        <authorList>
            <person name="Urmite Genomes"/>
        </authorList>
    </citation>
    <scope>NUCLEOTIDE SEQUENCE [LARGE SCALE GENOMIC DNA]</scope>
    <source>
        <strain evidence="2">CSUR P1344</strain>
    </source>
</reference>
<evidence type="ECO:0000313" key="1">
    <source>
        <dbReference type="EMBL" id="CQD17757.1"/>
    </source>
</evidence>
<dbReference type="InterPro" id="IPR021130">
    <property type="entry name" value="PRib-ATP_PPHydrolase-like"/>
</dbReference>
<accession>A0A0U1DK04</accession>
<evidence type="ECO:0000313" key="2">
    <source>
        <dbReference type="Proteomes" id="UP000199601"/>
    </source>
</evidence>
<dbReference type="SUPFAM" id="SSF101386">
    <property type="entry name" value="all-alpha NTP pyrophosphatases"/>
    <property type="match status" value="1"/>
</dbReference>
<dbReference type="AlphaFoldDB" id="A0A0U1DK04"/>
<dbReference type="Proteomes" id="UP000199601">
    <property type="component" value="Unassembled WGS sequence"/>
</dbReference>
<organism evidence="1 2">
    <name type="scientific">Mycobacterium europaeum</name>
    <dbReference type="NCBI Taxonomy" id="761804"/>
    <lineage>
        <taxon>Bacteria</taxon>
        <taxon>Bacillati</taxon>
        <taxon>Actinomycetota</taxon>
        <taxon>Actinomycetes</taxon>
        <taxon>Mycobacteriales</taxon>
        <taxon>Mycobacteriaceae</taxon>
        <taxon>Mycobacterium</taxon>
        <taxon>Mycobacterium simiae complex</taxon>
    </lineage>
</organism>
<sequence length="108" mass="11837">MGKLVRDKIPDIIRASGRRPHVTTLTEGSYRRALYDKLHEEVDELIAATATDALIEEAADVLEVVAAIAAERHVGFSDIVDAARQKRAEKGGFGMRLWLDGVEPNPEG</sequence>
<dbReference type="Pfam" id="PF01503">
    <property type="entry name" value="PRA-PH"/>
    <property type="match status" value="1"/>
</dbReference>
<keyword evidence="2" id="KW-1185">Reference proteome</keyword>
<protein>
    <recommendedName>
        <fullName evidence="3">Phosphoribosyl-ATP pyrophosphohydrolase</fullName>
    </recommendedName>
</protein>
<dbReference type="Gene3D" id="1.10.287.1080">
    <property type="entry name" value="MazG-like"/>
    <property type="match status" value="1"/>
</dbReference>
<evidence type="ECO:0008006" key="3">
    <source>
        <dbReference type="Google" id="ProtNLM"/>
    </source>
</evidence>
<name>A0A0U1DK04_9MYCO</name>
<gene>
    <name evidence="1" type="ORF">BN000_03950</name>
</gene>